<comment type="similarity">
    <text evidence="1">Belongs to the short-chain dehydrogenases/reductases (SDR) family.</text>
</comment>
<keyword evidence="2" id="KW-0560">Oxidoreductase</keyword>
<gene>
    <name evidence="3" type="ORF">OE229_02995</name>
</gene>
<dbReference type="GO" id="GO:0016616">
    <property type="term" value="F:oxidoreductase activity, acting on the CH-OH group of donors, NAD or NADP as acceptor"/>
    <property type="evidence" value="ECO:0007669"/>
    <property type="project" value="TreeGrafter"/>
</dbReference>
<dbReference type="InterPro" id="IPR020904">
    <property type="entry name" value="Sc_DH/Rdtase_CS"/>
</dbReference>
<dbReference type="PROSITE" id="PS00061">
    <property type="entry name" value="ADH_SHORT"/>
    <property type="match status" value="1"/>
</dbReference>
<dbReference type="PANTHER" id="PTHR42760">
    <property type="entry name" value="SHORT-CHAIN DEHYDROGENASES/REDUCTASES FAMILY MEMBER"/>
    <property type="match status" value="1"/>
</dbReference>
<dbReference type="RefSeq" id="WP_262139676.1">
    <property type="nucleotide sequence ID" value="NZ_CP106879.1"/>
</dbReference>
<dbReference type="AlphaFoldDB" id="A0A9Q9PAE2"/>
<evidence type="ECO:0000313" key="3">
    <source>
        <dbReference type="EMBL" id="UYC81445.1"/>
    </source>
</evidence>
<dbReference type="KEGG" id="cpoi:OE229_02995"/>
<protein>
    <submittedName>
        <fullName evidence="3">SDR family oxidoreductase</fullName>
    </submittedName>
</protein>
<dbReference type="Pfam" id="PF13561">
    <property type="entry name" value="adh_short_C2"/>
    <property type="match status" value="1"/>
</dbReference>
<reference evidence="3" key="1">
    <citation type="submission" date="2022-09" db="EMBL/GenBank/DDBJ databases">
        <title>Taxonomy of Curtobacterium flaccumfaciens.</title>
        <authorList>
            <person name="Osdaghi E."/>
            <person name="Taghavi S.M."/>
            <person name="Hamidizade M."/>
            <person name="Abachi H."/>
            <person name="Fazliarab A."/>
            <person name="Baeyen S."/>
            <person name="Portier P."/>
            <person name="Van Vaerenbergh J."/>
            <person name="Jacques M.-A."/>
        </authorList>
    </citation>
    <scope>NUCLEOTIDE SEQUENCE</scope>
    <source>
        <strain evidence="3">AGQB46</strain>
    </source>
</reference>
<dbReference type="FunFam" id="3.40.50.720:FF:000173">
    <property type="entry name" value="3-oxoacyl-[acyl-carrier protein] reductase"/>
    <property type="match status" value="1"/>
</dbReference>
<accession>A0A9Q9PAE2</accession>
<proteinExistence type="inferred from homology"/>
<dbReference type="PANTHER" id="PTHR42760:SF133">
    <property type="entry name" value="3-OXOACYL-[ACYL-CARRIER-PROTEIN] REDUCTASE"/>
    <property type="match status" value="1"/>
</dbReference>
<dbReference type="SUPFAM" id="SSF51735">
    <property type="entry name" value="NAD(P)-binding Rossmann-fold domains"/>
    <property type="match status" value="1"/>
</dbReference>
<dbReference type="InterPro" id="IPR036291">
    <property type="entry name" value="NAD(P)-bd_dom_sf"/>
</dbReference>
<dbReference type="PRINTS" id="PR00081">
    <property type="entry name" value="GDHRDH"/>
</dbReference>
<evidence type="ECO:0000256" key="2">
    <source>
        <dbReference type="ARBA" id="ARBA00023002"/>
    </source>
</evidence>
<dbReference type="EMBL" id="CP106879">
    <property type="protein sequence ID" value="UYC81445.1"/>
    <property type="molecule type" value="Genomic_DNA"/>
</dbReference>
<sequence length="262" mass="27218">MSTQNSQGSQDPQTRTVVLTGAASPRGIGRATAHHLAEAGWDVAIIDLDQTASEQVAAEIRDQHGVRAVGVGANVADESAVRAAFDTIEAELRPITALVNLAGVSSAHAYLDLPEGEWHRVLSINLDGVHFASLRAAESMVRSGYGRIVNLSSVSAQRGGGTFSKTPYTVAKAGVIGLTRGLARELGPRGVTVNAIAPGPIDTDIMGGTLSEERKAEMAADGVLPRIGTPRDIAAAIAYLISEDAGFVTGQTLNVDGGLYMH</sequence>
<name>A0A9Q9PAE2_9MICO</name>
<evidence type="ECO:0000313" key="4">
    <source>
        <dbReference type="Proteomes" id="UP001062223"/>
    </source>
</evidence>
<dbReference type="InterPro" id="IPR002347">
    <property type="entry name" value="SDR_fam"/>
</dbReference>
<organism evidence="3 4">
    <name type="scientific">Curtobacterium poinsettiae</name>
    <dbReference type="NCBI Taxonomy" id="159612"/>
    <lineage>
        <taxon>Bacteria</taxon>
        <taxon>Bacillati</taxon>
        <taxon>Actinomycetota</taxon>
        <taxon>Actinomycetes</taxon>
        <taxon>Micrococcales</taxon>
        <taxon>Microbacteriaceae</taxon>
        <taxon>Curtobacterium</taxon>
    </lineage>
</organism>
<dbReference type="Gene3D" id="3.40.50.720">
    <property type="entry name" value="NAD(P)-binding Rossmann-like Domain"/>
    <property type="match status" value="1"/>
</dbReference>
<dbReference type="PRINTS" id="PR00080">
    <property type="entry name" value="SDRFAMILY"/>
</dbReference>
<dbReference type="Proteomes" id="UP001062223">
    <property type="component" value="Chromosome"/>
</dbReference>
<evidence type="ECO:0000256" key="1">
    <source>
        <dbReference type="ARBA" id="ARBA00006484"/>
    </source>
</evidence>